<organism evidence="1 2">
    <name type="scientific">Rhypophila decipiens</name>
    <dbReference type="NCBI Taxonomy" id="261697"/>
    <lineage>
        <taxon>Eukaryota</taxon>
        <taxon>Fungi</taxon>
        <taxon>Dikarya</taxon>
        <taxon>Ascomycota</taxon>
        <taxon>Pezizomycotina</taxon>
        <taxon>Sordariomycetes</taxon>
        <taxon>Sordariomycetidae</taxon>
        <taxon>Sordariales</taxon>
        <taxon>Naviculisporaceae</taxon>
        <taxon>Rhypophila</taxon>
    </lineage>
</organism>
<reference evidence="1" key="1">
    <citation type="journal article" date="2023" name="Mol. Phylogenet. Evol.">
        <title>Genome-scale phylogeny and comparative genomics of the fungal order Sordariales.</title>
        <authorList>
            <person name="Hensen N."/>
            <person name="Bonometti L."/>
            <person name="Westerberg I."/>
            <person name="Brannstrom I.O."/>
            <person name="Guillou S."/>
            <person name="Cros-Aarteil S."/>
            <person name="Calhoun S."/>
            <person name="Haridas S."/>
            <person name="Kuo A."/>
            <person name="Mondo S."/>
            <person name="Pangilinan J."/>
            <person name="Riley R."/>
            <person name="LaButti K."/>
            <person name="Andreopoulos B."/>
            <person name="Lipzen A."/>
            <person name="Chen C."/>
            <person name="Yan M."/>
            <person name="Daum C."/>
            <person name="Ng V."/>
            <person name="Clum A."/>
            <person name="Steindorff A."/>
            <person name="Ohm R.A."/>
            <person name="Martin F."/>
            <person name="Silar P."/>
            <person name="Natvig D.O."/>
            <person name="Lalanne C."/>
            <person name="Gautier V."/>
            <person name="Ament-Velasquez S.L."/>
            <person name="Kruys A."/>
            <person name="Hutchinson M.I."/>
            <person name="Powell A.J."/>
            <person name="Barry K."/>
            <person name="Miller A.N."/>
            <person name="Grigoriev I.V."/>
            <person name="Debuchy R."/>
            <person name="Gladieux P."/>
            <person name="Hiltunen Thoren M."/>
            <person name="Johannesson H."/>
        </authorList>
    </citation>
    <scope>NUCLEOTIDE SEQUENCE</scope>
    <source>
        <strain evidence="1">PSN293</strain>
    </source>
</reference>
<name>A0AAN7BCV9_9PEZI</name>
<evidence type="ECO:0000313" key="1">
    <source>
        <dbReference type="EMBL" id="KAK4219159.1"/>
    </source>
</evidence>
<protein>
    <submittedName>
        <fullName evidence="1">Uncharacterized protein</fullName>
    </submittedName>
</protein>
<gene>
    <name evidence="1" type="ORF">QBC37DRAFT_394918</name>
</gene>
<sequence>MGSKTTARVIVRTGYACAFLVLYNATYGRDDHQGQGDKQSLHLVLKSGGEASRQGKDLGSSERTLALPSCTAVMCLCIDKARPIMDQTITPDIFLECFSSCSLGSRLSPGKIKTSNWFPKQKNSRVLWSVQIKSGRGCLVHVSAVYGLSDGPTTLTLEKTLRLAIRTCRYPVHVSVSLRQLTRSSRSTPSSPAEYHLSPGSDTGALFIRFFFSARSLSEKAKKRAKRNKIPGWSVGGWEWLDPDREGVLIVKRWASTDLRVCHYLSARASGRLWHKTRPAISPINANHVFKPTPDASFQGVGWRLLSIRYFFVEKCMS</sequence>
<proteinExistence type="predicted"/>
<dbReference type="AlphaFoldDB" id="A0AAN7BCV9"/>
<comment type="caution">
    <text evidence="1">The sequence shown here is derived from an EMBL/GenBank/DDBJ whole genome shotgun (WGS) entry which is preliminary data.</text>
</comment>
<reference evidence="1" key="2">
    <citation type="submission" date="2023-05" db="EMBL/GenBank/DDBJ databases">
        <authorList>
            <consortium name="Lawrence Berkeley National Laboratory"/>
            <person name="Steindorff A."/>
            <person name="Hensen N."/>
            <person name="Bonometti L."/>
            <person name="Westerberg I."/>
            <person name="Brannstrom I.O."/>
            <person name="Guillou S."/>
            <person name="Cros-Aarteil S."/>
            <person name="Calhoun S."/>
            <person name="Haridas S."/>
            <person name="Kuo A."/>
            <person name="Mondo S."/>
            <person name="Pangilinan J."/>
            <person name="Riley R."/>
            <person name="Labutti K."/>
            <person name="Andreopoulos B."/>
            <person name="Lipzen A."/>
            <person name="Chen C."/>
            <person name="Yanf M."/>
            <person name="Daum C."/>
            <person name="Ng V."/>
            <person name="Clum A."/>
            <person name="Ohm R."/>
            <person name="Martin F."/>
            <person name="Silar P."/>
            <person name="Natvig D."/>
            <person name="Lalanne C."/>
            <person name="Gautier V."/>
            <person name="Ament-Velasquez S.L."/>
            <person name="Kruys A."/>
            <person name="Hutchinson M.I."/>
            <person name="Powell A.J."/>
            <person name="Barry K."/>
            <person name="Miller A.N."/>
            <person name="Grigoriev I.V."/>
            <person name="Debuchy R."/>
            <person name="Gladieux P."/>
            <person name="Thoren M.H."/>
            <person name="Johannesson H."/>
        </authorList>
    </citation>
    <scope>NUCLEOTIDE SEQUENCE</scope>
    <source>
        <strain evidence="1">PSN293</strain>
    </source>
</reference>
<dbReference type="Proteomes" id="UP001301769">
    <property type="component" value="Unassembled WGS sequence"/>
</dbReference>
<evidence type="ECO:0000313" key="2">
    <source>
        <dbReference type="Proteomes" id="UP001301769"/>
    </source>
</evidence>
<keyword evidence="2" id="KW-1185">Reference proteome</keyword>
<accession>A0AAN7BCV9</accession>
<dbReference type="EMBL" id="MU858049">
    <property type="protein sequence ID" value="KAK4219159.1"/>
    <property type="molecule type" value="Genomic_DNA"/>
</dbReference>